<dbReference type="PANTHER" id="PTHR12918:SF1">
    <property type="entry name" value="CYSTEINE DIOXYGENASE TYPE 1"/>
    <property type="match status" value="1"/>
</dbReference>
<evidence type="ECO:0000256" key="5">
    <source>
        <dbReference type="ARBA" id="ARBA00023004"/>
    </source>
</evidence>
<dbReference type="InterPro" id="IPR014710">
    <property type="entry name" value="RmlC-like_jellyroll"/>
</dbReference>
<keyword evidence="3 6" id="KW-0223">Dioxygenase</keyword>
<gene>
    <name evidence="6" type="ORF">ACFO8Q_10180</name>
</gene>
<dbReference type="SUPFAM" id="SSF51182">
    <property type="entry name" value="RmlC-like cupins"/>
    <property type="match status" value="1"/>
</dbReference>
<sequence length="194" mass="22281">MDFLKRIEKCFGNLIEPSPQELREALDKLRITPEDLIPFLENPGFFPYGRKLLLKTDHVEILVMNWAYNFECSPHDHGNSFGWVAVVNGESTHTMYTLNQRDVPVPYLSKVENTGRPFFAPKGFIHQMVNFGEEGLVTFHVYSPPITGMKVYDLERCVGCVVSDDCGAWWPTEQRQMLQLLKLDQANQTVVNTQ</sequence>
<organism evidence="6 7">
    <name type="scientific">Effusibacillus consociatus</name>
    <dbReference type="NCBI Taxonomy" id="1117041"/>
    <lineage>
        <taxon>Bacteria</taxon>
        <taxon>Bacillati</taxon>
        <taxon>Bacillota</taxon>
        <taxon>Bacilli</taxon>
        <taxon>Bacillales</taxon>
        <taxon>Alicyclobacillaceae</taxon>
        <taxon>Effusibacillus</taxon>
    </lineage>
</organism>
<evidence type="ECO:0000313" key="7">
    <source>
        <dbReference type="Proteomes" id="UP001596002"/>
    </source>
</evidence>
<keyword evidence="7" id="KW-1185">Reference proteome</keyword>
<keyword evidence="2" id="KW-0479">Metal-binding</keyword>
<accession>A0ABV9Q0Z2</accession>
<dbReference type="InterPro" id="IPR010300">
    <property type="entry name" value="CDO_1"/>
</dbReference>
<comment type="similarity">
    <text evidence="1">Belongs to the cysteine dioxygenase family.</text>
</comment>
<dbReference type="RefSeq" id="WP_380025645.1">
    <property type="nucleotide sequence ID" value="NZ_JBHSHC010000086.1"/>
</dbReference>
<dbReference type="CDD" id="cd10548">
    <property type="entry name" value="cupin_CDO"/>
    <property type="match status" value="1"/>
</dbReference>
<name>A0ABV9Q0Z2_9BACL</name>
<evidence type="ECO:0000256" key="3">
    <source>
        <dbReference type="ARBA" id="ARBA00022964"/>
    </source>
</evidence>
<keyword evidence="5" id="KW-0408">Iron</keyword>
<dbReference type="Pfam" id="PF05995">
    <property type="entry name" value="CDO_I"/>
    <property type="match status" value="1"/>
</dbReference>
<dbReference type="GO" id="GO:0051213">
    <property type="term" value="F:dioxygenase activity"/>
    <property type="evidence" value="ECO:0007669"/>
    <property type="project" value="UniProtKB-KW"/>
</dbReference>
<comment type="caution">
    <text evidence="6">The sequence shown here is derived from an EMBL/GenBank/DDBJ whole genome shotgun (WGS) entry which is preliminary data.</text>
</comment>
<protein>
    <submittedName>
        <fullName evidence="6">Cysteine dioxygenase</fullName>
    </submittedName>
</protein>
<dbReference type="EMBL" id="JBHSHC010000086">
    <property type="protein sequence ID" value="MFC4767725.1"/>
    <property type="molecule type" value="Genomic_DNA"/>
</dbReference>
<evidence type="ECO:0000313" key="6">
    <source>
        <dbReference type="EMBL" id="MFC4767725.1"/>
    </source>
</evidence>
<evidence type="ECO:0000256" key="2">
    <source>
        <dbReference type="ARBA" id="ARBA00022723"/>
    </source>
</evidence>
<reference evidence="7" key="1">
    <citation type="journal article" date="2019" name="Int. J. Syst. Evol. Microbiol.">
        <title>The Global Catalogue of Microorganisms (GCM) 10K type strain sequencing project: providing services to taxonomists for standard genome sequencing and annotation.</title>
        <authorList>
            <consortium name="The Broad Institute Genomics Platform"/>
            <consortium name="The Broad Institute Genome Sequencing Center for Infectious Disease"/>
            <person name="Wu L."/>
            <person name="Ma J."/>
        </authorList>
    </citation>
    <scope>NUCLEOTIDE SEQUENCE [LARGE SCALE GENOMIC DNA]</scope>
    <source>
        <strain evidence="7">WYCCWR 12678</strain>
    </source>
</reference>
<dbReference type="Proteomes" id="UP001596002">
    <property type="component" value="Unassembled WGS sequence"/>
</dbReference>
<dbReference type="PANTHER" id="PTHR12918">
    <property type="entry name" value="CYSTEINE DIOXYGENASE"/>
    <property type="match status" value="1"/>
</dbReference>
<dbReference type="InterPro" id="IPR011051">
    <property type="entry name" value="RmlC_Cupin_sf"/>
</dbReference>
<evidence type="ECO:0000256" key="1">
    <source>
        <dbReference type="ARBA" id="ARBA00006622"/>
    </source>
</evidence>
<dbReference type="Gene3D" id="2.60.120.10">
    <property type="entry name" value="Jelly Rolls"/>
    <property type="match status" value="1"/>
</dbReference>
<keyword evidence="4" id="KW-0560">Oxidoreductase</keyword>
<proteinExistence type="inferred from homology"/>
<evidence type="ECO:0000256" key="4">
    <source>
        <dbReference type="ARBA" id="ARBA00023002"/>
    </source>
</evidence>